<gene>
    <name evidence="3" type="ORF">EHQ26_08740</name>
</gene>
<dbReference type="Proteomes" id="UP000297918">
    <property type="component" value="Unassembled WGS sequence"/>
</dbReference>
<feature type="domain" description="Reverse transcriptase" evidence="2">
    <location>
        <begin position="114"/>
        <end position="411"/>
    </location>
</feature>
<organism evidence="3 4">
    <name type="scientific">Leptospira bourretii</name>
    <dbReference type="NCBI Taxonomy" id="2484962"/>
    <lineage>
        <taxon>Bacteria</taxon>
        <taxon>Pseudomonadati</taxon>
        <taxon>Spirochaetota</taxon>
        <taxon>Spirochaetia</taxon>
        <taxon>Leptospirales</taxon>
        <taxon>Leptospiraceae</taxon>
        <taxon>Leptospira</taxon>
    </lineage>
</organism>
<comment type="caution">
    <text evidence="3">The sequence shown here is derived from an EMBL/GenBank/DDBJ whole genome shotgun (WGS) entry which is preliminary data.</text>
</comment>
<dbReference type="InterPro" id="IPR000477">
    <property type="entry name" value="RT_dom"/>
</dbReference>
<dbReference type="InterPro" id="IPR043502">
    <property type="entry name" value="DNA/RNA_pol_sf"/>
</dbReference>
<name>A0ABY2LG48_9LEPT</name>
<proteinExistence type="inferred from homology"/>
<evidence type="ECO:0000313" key="4">
    <source>
        <dbReference type="Proteomes" id="UP000297918"/>
    </source>
</evidence>
<dbReference type="PANTHER" id="PTHR34047:SF8">
    <property type="entry name" value="PROTEIN YKFC"/>
    <property type="match status" value="1"/>
</dbReference>
<keyword evidence="4" id="KW-1185">Reference proteome</keyword>
<comment type="similarity">
    <text evidence="1">Belongs to the bacterial reverse transcriptase family.</text>
</comment>
<dbReference type="Pfam" id="PF00078">
    <property type="entry name" value="RVT_1"/>
    <property type="match status" value="1"/>
</dbReference>
<evidence type="ECO:0000259" key="2">
    <source>
        <dbReference type="PROSITE" id="PS50878"/>
    </source>
</evidence>
<dbReference type="PROSITE" id="PS50878">
    <property type="entry name" value="RT_POL"/>
    <property type="match status" value="1"/>
</dbReference>
<dbReference type="EMBL" id="RQFL01000015">
    <property type="protein sequence ID" value="TGK92480.1"/>
    <property type="molecule type" value="Genomic_DNA"/>
</dbReference>
<dbReference type="PANTHER" id="PTHR34047">
    <property type="entry name" value="NUCLEAR INTRON MATURASE 1, MITOCHONDRIAL-RELATED"/>
    <property type="match status" value="1"/>
</dbReference>
<dbReference type="SUPFAM" id="SSF56672">
    <property type="entry name" value="DNA/RNA polymerases"/>
    <property type="match status" value="1"/>
</dbReference>
<reference evidence="4" key="1">
    <citation type="journal article" date="2019" name="PLoS Negl. Trop. Dis.">
        <title>Revisiting the worldwide diversity of Leptospira species in the environment.</title>
        <authorList>
            <person name="Vincent A.T."/>
            <person name="Schiettekatte O."/>
            <person name="Bourhy P."/>
            <person name="Veyrier F.J."/>
            <person name="Picardeau M."/>
        </authorList>
    </citation>
    <scope>NUCLEOTIDE SEQUENCE [LARGE SCALE GENOMIC DNA]</scope>
    <source>
        <strain evidence="4">201800281</strain>
    </source>
</reference>
<accession>A0ABY2LG48</accession>
<evidence type="ECO:0000313" key="3">
    <source>
        <dbReference type="EMBL" id="TGK92480.1"/>
    </source>
</evidence>
<dbReference type="InterPro" id="IPR051083">
    <property type="entry name" value="GrpII_Intron_Splice-Mob/Def"/>
</dbReference>
<evidence type="ECO:0000256" key="1">
    <source>
        <dbReference type="ARBA" id="ARBA00034120"/>
    </source>
</evidence>
<dbReference type="RefSeq" id="WP_135749962.1">
    <property type="nucleotide sequence ID" value="NZ_RQFL01000015.1"/>
</dbReference>
<protein>
    <recommendedName>
        <fullName evidence="2">Reverse transcriptase domain-containing protein</fullName>
    </recommendedName>
</protein>
<sequence length="565" mass="67474">MQYSLEHFFSEDAILKVLCHTRAKMAKQRHDLHFLDNISENSRLKNLSENYKLFPPRRKWVRLSRKDRTEKLISSVEINEKQLIYTVKKYKRKFKNKPESKPEWLAKLEETIRKVQYSALYSSNFELSNPTILPSPKDISKNQYRPIAQYNFTDQIIIKQLSKYLTYQFDLYFTKNAYAFRKNKLHQNTGKIFNHHEAVIDILEYWKGHKHKPLYIAESDLQKFYDTINHSIIIEKLKEIQKENTHTIDIRAERLFHSYLKSYSFNKYVQNRSLHNYDPKVTFPWPQEQLTKYYKLIENENIGIPQGGAISVFIANLVLHSADMEVLQFNKFSPIFYARFCDDIILLHKWKWRTSFALWRYNNAIKKLKLVIHEPEKIKKYTKDFWNAKSKSPYKWGEPMKSGFPWLSFVGYQIHFTGNVKIRLNSFKKEKDKIINETTRLLKHINRKSKQIRLSQSSILYRFQQKLISMSVGRIDIMSGENSNHFSWSGGFKVLKLPEIKIFVLQLKNLDRTRNKCISIIKNKIAHIEKEKSTKKNKHKPLKFYGKPFSYFGQFEKSETADNSD</sequence>